<accession>A0A2G2ZGX7</accession>
<dbReference type="GO" id="GO:0060320">
    <property type="term" value="P:rejection of self pollen"/>
    <property type="evidence" value="ECO:0007669"/>
    <property type="project" value="UniProtKB-KW"/>
</dbReference>
<evidence type="ECO:0000256" key="3">
    <source>
        <dbReference type="ARBA" id="ARBA00022471"/>
    </source>
</evidence>
<evidence type="ECO:0000313" key="8">
    <source>
        <dbReference type="Proteomes" id="UP000222542"/>
    </source>
</evidence>
<comment type="subcellular location">
    <subcellularLocation>
        <location evidence="1 6">Secreted</location>
    </subcellularLocation>
</comment>
<keyword evidence="8" id="KW-1185">Reference proteome</keyword>
<dbReference type="GO" id="GO:0005576">
    <property type="term" value="C:extracellular region"/>
    <property type="evidence" value="ECO:0007669"/>
    <property type="project" value="UniProtKB-SubCell"/>
</dbReference>
<feature type="signal peptide" evidence="6">
    <location>
        <begin position="1"/>
        <end position="22"/>
    </location>
</feature>
<dbReference type="PANTHER" id="PTHR31232:SF172">
    <property type="entry name" value="S-PROTEIN HOMOLOG"/>
    <property type="match status" value="1"/>
</dbReference>
<evidence type="ECO:0000256" key="5">
    <source>
        <dbReference type="ARBA" id="ARBA00022729"/>
    </source>
</evidence>
<dbReference type="PANTHER" id="PTHR31232">
    <property type="match status" value="1"/>
</dbReference>
<evidence type="ECO:0000256" key="1">
    <source>
        <dbReference type="ARBA" id="ARBA00004613"/>
    </source>
</evidence>
<dbReference type="EMBL" id="AYRZ02000005">
    <property type="protein sequence ID" value="PHT81240.1"/>
    <property type="molecule type" value="Genomic_DNA"/>
</dbReference>
<organism evidence="7 8">
    <name type="scientific">Capsicum annuum</name>
    <name type="common">Capsicum pepper</name>
    <dbReference type="NCBI Taxonomy" id="4072"/>
    <lineage>
        <taxon>Eukaryota</taxon>
        <taxon>Viridiplantae</taxon>
        <taxon>Streptophyta</taxon>
        <taxon>Embryophyta</taxon>
        <taxon>Tracheophyta</taxon>
        <taxon>Spermatophyta</taxon>
        <taxon>Magnoliopsida</taxon>
        <taxon>eudicotyledons</taxon>
        <taxon>Gunneridae</taxon>
        <taxon>Pentapetalae</taxon>
        <taxon>asterids</taxon>
        <taxon>lamiids</taxon>
        <taxon>Solanales</taxon>
        <taxon>Solanaceae</taxon>
        <taxon>Solanoideae</taxon>
        <taxon>Capsiceae</taxon>
        <taxon>Capsicum</taxon>
    </lineage>
</organism>
<proteinExistence type="inferred from homology"/>
<comment type="similarity">
    <text evidence="2 6">Belongs to the plant self-incompatibility (S1) protein family.</text>
</comment>
<dbReference type="InterPro" id="IPR010264">
    <property type="entry name" value="Self-incomp_S1"/>
</dbReference>
<keyword evidence="3 6" id="KW-0713">Self-incompatibility</keyword>
<dbReference type="AlphaFoldDB" id="A0A2G2ZGX7"/>
<dbReference type="Gramene" id="PHT81240">
    <property type="protein sequence ID" value="PHT81240"/>
    <property type="gene ID" value="T459_14255"/>
</dbReference>
<keyword evidence="5 6" id="KW-0732">Signal</keyword>
<dbReference type="Pfam" id="PF05938">
    <property type="entry name" value="Self-incomp_S1"/>
    <property type="match status" value="1"/>
</dbReference>
<protein>
    <recommendedName>
        <fullName evidence="6">S-protein homolog</fullName>
    </recommendedName>
</protein>
<sequence length="157" mass="18831">MVEFLITIFFWLLITPLHFSIAKHCEFTSNHTVHVIKKLPSHSQKLNDDLGYHNLTTNQDFIWSFCESILYRTLFFCHFWWGSKEKAFDVFNDPYSCVKGSGSLNVLTNCKWEARSDDFYLKEYNNVNKTIFFYHFWWDSKNKVFDVYNDPLHCANK</sequence>
<keyword evidence="4 6" id="KW-0964">Secreted</keyword>
<evidence type="ECO:0000313" key="7">
    <source>
        <dbReference type="EMBL" id="PHT81240.1"/>
    </source>
</evidence>
<evidence type="ECO:0000256" key="2">
    <source>
        <dbReference type="ARBA" id="ARBA00005581"/>
    </source>
</evidence>
<feature type="chain" id="PRO_5025086310" description="S-protein homolog" evidence="6">
    <location>
        <begin position="23"/>
        <end position="157"/>
    </location>
</feature>
<reference evidence="7 8" key="1">
    <citation type="journal article" date="2014" name="Nat. Genet.">
        <title>Genome sequence of the hot pepper provides insights into the evolution of pungency in Capsicum species.</title>
        <authorList>
            <person name="Kim S."/>
            <person name="Park M."/>
            <person name="Yeom S.I."/>
            <person name="Kim Y.M."/>
            <person name="Lee J.M."/>
            <person name="Lee H.A."/>
            <person name="Seo E."/>
            <person name="Choi J."/>
            <person name="Cheong K."/>
            <person name="Kim K.T."/>
            <person name="Jung K."/>
            <person name="Lee G.W."/>
            <person name="Oh S.K."/>
            <person name="Bae C."/>
            <person name="Kim S.B."/>
            <person name="Lee H.Y."/>
            <person name="Kim S.Y."/>
            <person name="Kim M.S."/>
            <person name="Kang B.C."/>
            <person name="Jo Y.D."/>
            <person name="Yang H.B."/>
            <person name="Jeong H.J."/>
            <person name="Kang W.H."/>
            <person name="Kwon J.K."/>
            <person name="Shin C."/>
            <person name="Lim J.Y."/>
            <person name="Park J.H."/>
            <person name="Huh J.H."/>
            <person name="Kim J.S."/>
            <person name="Kim B.D."/>
            <person name="Cohen O."/>
            <person name="Paran I."/>
            <person name="Suh M.C."/>
            <person name="Lee S.B."/>
            <person name="Kim Y.K."/>
            <person name="Shin Y."/>
            <person name="Noh S.J."/>
            <person name="Park J."/>
            <person name="Seo Y.S."/>
            <person name="Kwon S.Y."/>
            <person name="Kim H.A."/>
            <person name="Park J.M."/>
            <person name="Kim H.J."/>
            <person name="Choi S.B."/>
            <person name="Bosland P.W."/>
            <person name="Reeves G."/>
            <person name="Jo S.H."/>
            <person name="Lee B.W."/>
            <person name="Cho H.T."/>
            <person name="Choi H.S."/>
            <person name="Lee M.S."/>
            <person name="Yu Y."/>
            <person name="Do Choi Y."/>
            <person name="Park B.S."/>
            <person name="van Deynze A."/>
            <person name="Ashrafi H."/>
            <person name="Hill T."/>
            <person name="Kim W.T."/>
            <person name="Pai H.S."/>
            <person name="Ahn H.K."/>
            <person name="Yeam I."/>
            <person name="Giovannoni J.J."/>
            <person name="Rose J.K."/>
            <person name="Sorensen I."/>
            <person name="Lee S.J."/>
            <person name="Kim R.W."/>
            <person name="Choi I.Y."/>
            <person name="Choi B.S."/>
            <person name="Lim J.S."/>
            <person name="Lee Y.H."/>
            <person name="Choi D."/>
        </authorList>
    </citation>
    <scope>NUCLEOTIDE SEQUENCE [LARGE SCALE GENOMIC DNA]</scope>
    <source>
        <strain evidence="8">cv. CM334</strain>
    </source>
</reference>
<evidence type="ECO:0000256" key="6">
    <source>
        <dbReference type="RuleBase" id="RU367044"/>
    </source>
</evidence>
<reference evidence="7 8" key="2">
    <citation type="journal article" date="2017" name="Genome Biol.">
        <title>New reference genome sequences of hot pepper reveal the massive evolution of plant disease-resistance genes by retroduplication.</title>
        <authorList>
            <person name="Kim S."/>
            <person name="Park J."/>
            <person name="Yeom S.I."/>
            <person name="Kim Y.M."/>
            <person name="Seo E."/>
            <person name="Kim K.T."/>
            <person name="Kim M.S."/>
            <person name="Lee J.M."/>
            <person name="Cheong K."/>
            <person name="Shin H.S."/>
            <person name="Kim S.B."/>
            <person name="Han K."/>
            <person name="Lee J."/>
            <person name="Park M."/>
            <person name="Lee H.A."/>
            <person name="Lee H.Y."/>
            <person name="Lee Y."/>
            <person name="Oh S."/>
            <person name="Lee J.H."/>
            <person name="Choi E."/>
            <person name="Choi E."/>
            <person name="Lee S.E."/>
            <person name="Jeon J."/>
            <person name="Kim H."/>
            <person name="Choi G."/>
            <person name="Song H."/>
            <person name="Lee J."/>
            <person name="Lee S.C."/>
            <person name="Kwon J.K."/>
            <person name="Lee H.Y."/>
            <person name="Koo N."/>
            <person name="Hong Y."/>
            <person name="Kim R.W."/>
            <person name="Kang W.H."/>
            <person name="Huh J.H."/>
            <person name="Kang B.C."/>
            <person name="Yang T.J."/>
            <person name="Lee Y.H."/>
            <person name="Bennetzen J.L."/>
            <person name="Choi D."/>
        </authorList>
    </citation>
    <scope>NUCLEOTIDE SEQUENCE [LARGE SCALE GENOMIC DNA]</scope>
    <source>
        <strain evidence="8">cv. CM334</strain>
    </source>
</reference>
<comment type="caution">
    <text evidence="7">The sequence shown here is derived from an EMBL/GenBank/DDBJ whole genome shotgun (WGS) entry which is preliminary data.</text>
</comment>
<gene>
    <name evidence="7" type="ORF">T459_14255</name>
</gene>
<evidence type="ECO:0000256" key="4">
    <source>
        <dbReference type="ARBA" id="ARBA00022525"/>
    </source>
</evidence>
<dbReference type="Proteomes" id="UP000222542">
    <property type="component" value="Unassembled WGS sequence"/>
</dbReference>
<name>A0A2G2ZGX7_CAPAN</name>